<protein>
    <submittedName>
        <fullName evidence="3">Tripartite tricarboxylate transporter substrate binding protein</fullName>
    </submittedName>
</protein>
<evidence type="ECO:0000256" key="1">
    <source>
        <dbReference type="ARBA" id="ARBA00006987"/>
    </source>
</evidence>
<feature type="chain" id="PRO_5045154387" evidence="2">
    <location>
        <begin position="22"/>
        <end position="326"/>
    </location>
</feature>
<dbReference type="PROSITE" id="PS51318">
    <property type="entry name" value="TAT"/>
    <property type="match status" value="1"/>
</dbReference>
<dbReference type="PIRSF" id="PIRSF017082">
    <property type="entry name" value="YflP"/>
    <property type="match status" value="1"/>
</dbReference>
<dbReference type="PANTHER" id="PTHR42928">
    <property type="entry name" value="TRICARBOXYLATE-BINDING PROTEIN"/>
    <property type="match status" value="1"/>
</dbReference>
<keyword evidence="2" id="KW-0732">Signal</keyword>
<evidence type="ECO:0000313" key="4">
    <source>
        <dbReference type="Proteomes" id="UP001501706"/>
    </source>
</evidence>
<keyword evidence="4" id="KW-1185">Reference proteome</keyword>
<reference evidence="3 4" key="1">
    <citation type="journal article" date="2019" name="Int. J. Syst. Evol. Microbiol.">
        <title>The Global Catalogue of Microorganisms (GCM) 10K type strain sequencing project: providing services to taxonomists for standard genome sequencing and annotation.</title>
        <authorList>
            <consortium name="The Broad Institute Genomics Platform"/>
            <consortium name="The Broad Institute Genome Sequencing Center for Infectious Disease"/>
            <person name="Wu L."/>
            <person name="Ma J."/>
        </authorList>
    </citation>
    <scope>NUCLEOTIDE SEQUENCE [LARGE SCALE GENOMIC DNA]</scope>
    <source>
        <strain evidence="3 4">JCM 14330</strain>
    </source>
</reference>
<comment type="caution">
    <text evidence="3">The sequence shown here is derived from an EMBL/GenBank/DDBJ whole genome shotgun (WGS) entry which is preliminary data.</text>
</comment>
<dbReference type="Pfam" id="PF03401">
    <property type="entry name" value="TctC"/>
    <property type="match status" value="1"/>
</dbReference>
<name>A0ABN1CZF7_9BURK</name>
<dbReference type="SUPFAM" id="SSF53850">
    <property type="entry name" value="Periplasmic binding protein-like II"/>
    <property type="match status" value="1"/>
</dbReference>
<dbReference type="Gene3D" id="3.40.190.150">
    <property type="entry name" value="Bordetella uptake gene, domain 1"/>
    <property type="match status" value="1"/>
</dbReference>
<dbReference type="InterPro" id="IPR042100">
    <property type="entry name" value="Bug_dom1"/>
</dbReference>
<feature type="signal peptide" evidence="2">
    <location>
        <begin position="1"/>
        <end position="21"/>
    </location>
</feature>
<evidence type="ECO:0000313" key="3">
    <source>
        <dbReference type="EMBL" id="GAA0530133.1"/>
    </source>
</evidence>
<organism evidence="3 4">
    <name type="scientific">Pigmentiphaga daeguensis</name>
    <dbReference type="NCBI Taxonomy" id="414049"/>
    <lineage>
        <taxon>Bacteria</taxon>
        <taxon>Pseudomonadati</taxon>
        <taxon>Pseudomonadota</taxon>
        <taxon>Betaproteobacteria</taxon>
        <taxon>Burkholderiales</taxon>
        <taxon>Alcaligenaceae</taxon>
        <taxon>Pigmentiphaga</taxon>
    </lineage>
</organism>
<dbReference type="InterPro" id="IPR005064">
    <property type="entry name" value="BUG"/>
</dbReference>
<dbReference type="CDD" id="cd07012">
    <property type="entry name" value="PBP2_Bug_TTT"/>
    <property type="match status" value="1"/>
</dbReference>
<proteinExistence type="inferred from homology"/>
<evidence type="ECO:0000256" key="2">
    <source>
        <dbReference type="SAM" id="SignalP"/>
    </source>
</evidence>
<dbReference type="EMBL" id="BAAAEN010000034">
    <property type="protein sequence ID" value="GAA0530133.1"/>
    <property type="molecule type" value="Genomic_DNA"/>
</dbReference>
<sequence length="326" mass="34083">MHRYSNNARRRLLAAATVAAAAAGTPWRTSLAQHVVRLLVGFPPGGAIDVTARVYAEAMRGVGTFVVENRAGAAGNIAATALAQSRPDASTVMLAPLNVYCISTALYRSLSFEPARDFAPVGIVATFPWVLAVHPDVPVRSVQEFIAWARARPEQSLCGMAAVGSEGHLMAFGFSRSERCPVTFVPYKGGAPMAQDLMAGHIPAVFDPIVNLAPAHKAGKVRILAVTSAERSALLPEVPTFAELGYSSAVGETWIGASVRQGVPASAVRDLSTALLAAGRIAAVHDKLAAIGLAARAQGPEAMAAVLASDTRRYAGLVRELGLKLD</sequence>
<gene>
    <name evidence="3" type="ORF">GCM10009097_54510</name>
</gene>
<dbReference type="RefSeq" id="WP_279817755.1">
    <property type="nucleotide sequence ID" value="NZ_BAAAEN010000034.1"/>
</dbReference>
<comment type="similarity">
    <text evidence="1">Belongs to the UPF0065 (bug) family.</text>
</comment>
<dbReference type="Proteomes" id="UP001501706">
    <property type="component" value="Unassembled WGS sequence"/>
</dbReference>
<dbReference type="InterPro" id="IPR006311">
    <property type="entry name" value="TAT_signal"/>
</dbReference>
<dbReference type="PANTHER" id="PTHR42928:SF5">
    <property type="entry name" value="BLR1237 PROTEIN"/>
    <property type="match status" value="1"/>
</dbReference>
<dbReference type="Gene3D" id="3.40.190.10">
    <property type="entry name" value="Periplasmic binding protein-like II"/>
    <property type="match status" value="1"/>
</dbReference>
<accession>A0ABN1CZF7</accession>